<name>A0A445N2N8_9BACT</name>
<reference evidence="2" key="1">
    <citation type="submission" date="2018-01" db="EMBL/GenBank/DDBJ databases">
        <authorList>
            <person name="Regsiter A."/>
            <person name="William W."/>
        </authorList>
    </citation>
    <scope>NUCLEOTIDE SEQUENCE</scope>
    <source>
        <strain evidence="2">TRIP AH-1</strain>
    </source>
</reference>
<evidence type="ECO:0000313" key="2">
    <source>
        <dbReference type="EMBL" id="SPD75964.1"/>
    </source>
</evidence>
<evidence type="ECO:0000256" key="1">
    <source>
        <dbReference type="SAM" id="MobiDB-lite"/>
    </source>
</evidence>
<proteinExistence type="predicted"/>
<gene>
    <name evidence="2" type="ORF">PITCH_A780094</name>
</gene>
<feature type="region of interest" description="Disordered" evidence="1">
    <location>
        <begin position="17"/>
        <end position="40"/>
    </location>
</feature>
<accession>A0A445N2N8</accession>
<dbReference type="AlphaFoldDB" id="A0A445N2N8"/>
<dbReference type="EMBL" id="OJIN01000223">
    <property type="protein sequence ID" value="SPD75964.1"/>
    <property type="molecule type" value="Genomic_DNA"/>
</dbReference>
<protein>
    <submittedName>
        <fullName evidence="2">Uncharacterized protein</fullName>
    </submittedName>
</protein>
<organism evidence="2">
    <name type="scientific">uncultured Desulfobacterium sp</name>
    <dbReference type="NCBI Taxonomy" id="201089"/>
    <lineage>
        <taxon>Bacteria</taxon>
        <taxon>Pseudomonadati</taxon>
        <taxon>Thermodesulfobacteriota</taxon>
        <taxon>Desulfobacteria</taxon>
        <taxon>Desulfobacterales</taxon>
        <taxon>Desulfobacteriaceae</taxon>
        <taxon>Desulfobacterium</taxon>
        <taxon>environmental samples</taxon>
    </lineage>
</organism>
<sequence length="40" mass="4581">MRDEAYLDRIKGHCNMFRSRVDGGGKTGRPQGKKKEEKNS</sequence>